<dbReference type="Pfam" id="PF17863">
    <property type="entry name" value="AAA_lid_2"/>
    <property type="match status" value="1"/>
</dbReference>
<dbReference type="SUPFAM" id="SSF52540">
    <property type="entry name" value="P-loop containing nucleoside triphosphate hydrolases"/>
    <property type="match status" value="1"/>
</dbReference>
<protein>
    <submittedName>
        <fullName evidence="3">AAA family ATPase</fullName>
    </submittedName>
</protein>
<proteinExistence type="predicted"/>
<dbReference type="InterPro" id="IPR041628">
    <property type="entry name" value="ChlI/MoxR_AAA_lid"/>
</dbReference>
<dbReference type="Gene3D" id="3.40.50.300">
    <property type="entry name" value="P-loop containing nucleotide triphosphate hydrolases"/>
    <property type="match status" value="1"/>
</dbReference>
<gene>
    <name evidence="3" type="ORF">ICT70_09595</name>
</gene>
<dbReference type="GO" id="GO:0005524">
    <property type="term" value="F:ATP binding"/>
    <property type="evidence" value="ECO:0007669"/>
    <property type="project" value="InterPro"/>
</dbReference>
<dbReference type="GO" id="GO:0016887">
    <property type="term" value="F:ATP hydrolysis activity"/>
    <property type="evidence" value="ECO:0007669"/>
    <property type="project" value="InterPro"/>
</dbReference>
<accession>A0A8J6QUX9</accession>
<reference evidence="3" key="1">
    <citation type="submission" date="2020-09" db="EMBL/GenBank/DDBJ databases">
        <title>Pelobacter alkaliphilus sp. nov., a novel anaerobic arsenate-reducing bacterium from terrestrial mud volcano.</title>
        <authorList>
            <person name="Khomyakova M.A."/>
            <person name="Merkel A.Y."/>
            <person name="Slobodkin A.I."/>
        </authorList>
    </citation>
    <scope>NUCLEOTIDE SEQUENCE</scope>
    <source>
        <strain evidence="3">M08fum</strain>
    </source>
</reference>
<dbReference type="InterPro" id="IPR027417">
    <property type="entry name" value="P-loop_NTPase"/>
</dbReference>
<comment type="caution">
    <text evidence="3">The sequence shown here is derived from an EMBL/GenBank/DDBJ whole genome shotgun (WGS) entry which is preliminary data.</text>
</comment>
<dbReference type="PANTHER" id="PTHR42759:SF5">
    <property type="entry name" value="METHANOL DEHYDROGENASE REGULATOR"/>
    <property type="match status" value="1"/>
</dbReference>
<name>A0A8J6QUX9_9BACT</name>
<feature type="domain" description="ATPase AAA-3" evidence="1">
    <location>
        <begin position="40"/>
        <end position="170"/>
    </location>
</feature>
<dbReference type="Gene3D" id="1.10.8.80">
    <property type="entry name" value="Magnesium chelatase subunit I, C-Terminal domain"/>
    <property type="match status" value="1"/>
</dbReference>
<evidence type="ECO:0000313" key="3">
    <source>
        <dbReference type="EMBL" id="MBD1400925.1"/>
    </source>
</evidence>
<dbReference type="PIRSF" id="PIRSF002849">
    <property type="entry name" value="AAA_ATPase_chaperone_MoxR_prd"/>
    <property type="match status" value="1"/>
</dbReference>
<organism evidence="3 4">
    <name type="scientific">Pelovirga terrestris</name>
    <dbReference type="NCBI Taxonomy" id="2771352"/>
    <lineage>
        <taxon>Bacteria</taxon>
        <taxon>Pseudomonadati</taxon>
        <taxon>Thermodesulfobacteriota</taxon>
        <taxon>Desulfuromonadia</taxon>
        <taxon>Geobacterales</taxon>
        <taxon>Geobacteraceae</taxon>
        <taxon>Pelovirga</taxon>
    </lineage>
</organism>
<dbReference type="RefSeq" id="WP_191155972.1">
    <property type="nucleotide sequence ID" value="NZ_JACWUN010000010.1"/>
</dbReference>
<evidence type="ECO:0000259" key="1">
    <source>
        <dbReference type="Pfam" id="PF07726"/>
    </source>
</evidence>
<dbReference type="AlphaFoldDB" id="A0A8J6QUX9"/>
<dbReference type="InterPro" id="IPR011703">
    <property type="entry name" value="ATPase_AAA-3"/>
</dbReference>
<evidence type="ECO:0000259" key="2">
    <source>
        <dbReference type="Pfam" id="PF17863"/>
    </source>
</evidence>
<dbReference type="PANTHER" id="PTHR42759">
    <property type="entry name" value="MOXR FAMILY PROTEIN"/>
    <property type="match status" value="1"/>
</dbReference>
<keyword evidence="4" id="KW-1185">Reference proteome</keyword>
<evidence type="ECO:0000313" key="4">
    <source>
        <dbReference type="Proteomes" id="UP000632828"/>
    </source>
</evidence>
<feature type="domain" description="ChlI/MoxR AAA lid" evidence="2">
    <location>
        <begin position="235"/>
        <end position="302"/>
    </location>
</feature>
<dbReference type="EMBL" id="JACWUN010000010">
    <property type="protein sequence ID" value="MBD1400925.1"/>
    <property type="molecule type" value="Genomic_DNA"/>
</dbReference>
<dbReference type="InterPro" id="IPR050764">
    <property type="entry name" value="CbbQ/NirQ/NorQ/GpvN"/>
</dbReference>
<sequence>MELLHRQPVLDVIDILASRYLQGKIKALRTAMISLLAEGHLLIEDIPGLGKTSLALGLAAALGLDFGRIQCTGDLLPSDITGVSIFNREENRFHFVKGPIFNHLLLVDEINRTLPKTQSALLEAMEEQRVTLEGVTYQLPEPFMVIATQNPLDHVGTFPLPESQLDRFLMTTDIGYPPPALEQQIIRQGSVREDLARITPLLTHEQIIETRRFVRKKIILHEKIAAYIHELLQRSRDHGSFVNGISTRGGISLAAAARAQAYLQGRAFVVPEDVQVVALAVISHRLELRPEQDHLNKKEVLRSLLKDIPVPVV</sequence>
<dbReference type="Pfam" id="PF07726">
    <property type="entry name" value="AAA_3"/>
    <property type="match status" value="1"/>
</dbReference>
<dbReference type="Proteomes" id="UP000632828">
    <property type="component" value="Unassembled WGS sequence"/>
</dbReference>